<sequence length="109" mass="12782">MKIWERRKANAVVFTKRRKCGMMIAAVMIQIVRPGIVEATWRREKETIAHHQEMVAPSHAIRRISTNFLKFSNQYAHVLHPSWVLNLRIHVFICIVLRSIPSHRSDFPA</sequence>
<dbReference type="EMBL" id="JOJR01006839">
    <property type="protein sequence ID" value="RCN26574.1"/>
    <property type="molecule type" value="Genomic_DNA"/>
</dbReference>
<accession>A0A368F396</accession>
<proteinExistence type="predicted"/>
<name>A0A368F396_ANCCA</name>
<comment type="caution">
    <text evidence="1">The sequence shown here is derived from an EMBL/GenBank/DDBJ whole genome shotgun (WGS) entry which is preliminary data.</text>
</comment>
<gene>
    <name evidence="1" type="ORF">ANCCAN_27699</name>
</gene>
<organism evidence="1 2">
    <name type="scientific">Ancylostoma caninum</name>
    <name type="common">Dog hookworm</name>
    <dbReference type="NCBI Taxonomy" id="29170"/>
    <lineage>
        <taxon>Eukaryota</taxon>
        <taxon>Metazoa</taxon>
        <taxon>Ecdysozoa</taxon>
        <taxon>Nematoda</taxon>
        <taxon>Chromadorea</taxon>
        <taxon>Rhabditida</taxon>
        <taxon>Rhabditina</taxon>
        <taxon>Rhabditomorpha</taxon>
        <taxon>Strongyloidea</taxon>
        <taxon>Ancylostomatidae</taxon>
        <taxon>Ancylostomatinae</taxon>
        <taxon>Ancylostoma</taxon>
    </lineage>
</organism>
<protein>
    <submittedName>
        <fullName evidence="1">Uncharacterized protein</fullName>
    </submittedName>
</protein>
<evidence type="ECO:0000313" key="1">
    <source>
        <dbReference type="EMBL" id="RCN26574.1"/>
    </source>
</evidence>
<dbReference type="AlphaFoldDB" id="A0A368F396"/>
<reference evidence="1 2" key="1">
    <citation type="submission" date="2014-10" db="EMBL/GenBank/DDBJ databases">
        <title>Draft genome of the hookworm Ancylostoma caninum.</title>
        <authorList>
            <person name="Mitreva M."/>
        </authorList>
    </citation>
    <scope>NUCLEOTIDE SEQUENCE [LARGE SCALE GENOMIC DNA]</scope>
    <source>
        <strain evidence="1 2">Baltimore</strain>
    </source>
</reference>
<evidence type="ECO:0000313" key="2">
    <source>
        <dbReference type="Proteomes" id="UP000252519"/>
    </source>
</evidence>
<dbReference type="Proteomes" id="UP000252519">
    <property type="component" value="Unassembled WGS sequence"/>
</dbReference>
<keyword evidence="2" id="KW-1185">Reference proteome</keyword>